<name>A0A3E2HD25_SCYLI</name>
<dbReference type="EMBL" id="NCSJ02000079">
    <property type="protein sequence ID" value="RFU31275.1"/>
    <property type="molecule type" value="Genomic_DNA"/>
</dbReference>
<sequence length="66" mass="7090">MGSKGADARPIFRLLAQMRNASATQGADLLMVLKIVREGLRGKGRQERKNGESESVSSNISSASEK</sequence>
<dbReference type="AlphaFoldDB" id="A0A3E2HD25"/>
<reference evidence="2 3" key="1">
    <citation type="submission" date="2018-05" db="EMBL/GenBank/DDBJ databases">
        <title>Draft genome sequence of Scytalidium lignicola DSM 105466, a ubiquitous saprotrophic fungus.</title>
        <authorList>
            <person name="Buettner E."/>
            <person name="Gebauer A.M."/>
            <person name="Hofrichter M."/>
            <person name="Liers C."/>
            <person name="Kellner H."/>
        </authorList>
    </citation>
    <scope>NUCLEOTIDE SEQUENCE [LARGE SCALE GENOMIC DNA]</scope>
    <source>
        <strain evidence="2 3">DSM 105466</strain>
    </source>
</reference>
<organism evidence="2 3">
    <name type="scientific">Scytalidium lignicola</name>
    <name type="common">Hyphomycete</name>
    <dbReference type="NCBI Taxonomy" id="5539"/>
    <lineage>
        <taxon>Eukaryota</taxon>
        <taxon>Fungi</taxon>
        <taxon>Dikarya</taxon>
        <taxon>Ascomycota</taxon>
        <taxon>Pezizomycotina</taxon>
        <taxon>Leotiomycetes</taxon>
        <taxon>Leotiomycetes incertae sedis</taxon>
        <taxon>Scytalidium</taxon>
    </lineage>
</organism>
<comment type="caution">
    <text evidence="2">The sequence shown here is derived from an EMBL/GenBank/DDBJ whole genome shotgun (WGS) entry which is preliminary data.</text>
</comment>
<evidence type="ECO:0000256" key="1">
    <source>
        <dbReference type="SAM" id="MobiDB-lite"/>
    </source>
</evidence>
<dbReference type="Proteomes" id="UP000258309">
    <property type="component" value="Unassembled WGS sequence"/>
</dbReference>
<feature type="region of interest" description="Disordered" evidence="1">
    <location>
        <begin position="40"/>
        <end position="66"/>
    </location>
</feature>
<feature type="non-terminal residue" evidence="2">
    <location>
        <position position="1"/>
    </location>
</feature>
<feature type="compositionally biased region" description="Basic and acidic residues" evidence="1">
    <location>
        <begin position="40"/>
        <end position="52"/>
    </location>
</feature>
<keyword evidence="3" id="KW-1185">Reference proteome</keyword>
<feature type="compositionally biased region" description="Low complexity" evidence="1">
    <location>
        <begin position="53"/>
        <end position="66"/>
    </location>
</feature>
<accession>A0A3E2HD25</accession>
<gene>
    <name evidence="2" type="ORF">B7463_g5041</name>
</gene>
<protein>
    <submittedName>
        <fullName evidence="2">Uncharacterized protein</fullName>
    </submittedName>
</protein>
<evidence type="ECO:0000313" key="3">
    <source>
        <dbReference type="Proteomes" id="UP000258309"/>
    </source>
</evidence>
<evidence type="ECO:0000313" key="2">
    <source>
        <dbReference type="EMBL" id="RFU31275.1"/>
    </source>
</evidence>
<feature type="non-terminal residue" evidence="2">
    <location>
        <position position="66"/>
    </location>
</feature>
<proteinExistence type="predicted"/>